<name>A0AAP0QB11_9MAGN</name>
<proteinExistence type="predicted"/>
<reference evidence="1 2" key="1">
    <citation type="submission" date="2024-01" db="EMBL/GenBank/DDBJ databases">
        <title>Genome assemblies of Stephania.</title>
        <authorList>
            <person name="Yang L."/>
        </authorList>
    </citation>
    <scope>NUCLEOTIDE SEQUENCE [LARGE SCALE GENOMIC DNA]</scope>
    <source>
        <strain evidence="1">YNDBR</strain>
        <tissue evidence="1">Leaf</tissue>
    </source>
</reference>
<accession>A0AAP0QB11</accession>
<protein>
    <submittedName>
        <fullName evidence="1">Uncharacterized protein</fullName>
    </submittedName>
</protein>
<keyword evidence="2" id="KW-1185">Reference proteome</keyword>
<dbReference type="EMBL" id="JBBNAF010000001">
    <property type="protein sequence ID" value="KAK9169421.1"/>
    <property type="molecule type" value="Genomic_DNA"/>
</dbReference>
<gene>
    <name evidence="1" type="ORF">Syun_001561</name>
</gene>
<dbReference type="Proteomes" id="UP001420932">
    <property type="component" value="Unassembled WGS sequence"/>
</dbReference>
<sequence>MSEGRKHLQQSYWLDGRRSSYSHPSKLPDWSRGRLFTVESASSNTRIRLLMVQMYRCIATSWSGLNSQTRFGPLIRSDRAEFDLVNDPYSHICAFFWHDYELGLGYLDKVAKVIPLGVMD</sequence>
<dbReference type="AlphaFoldDB" id="A0AAP0QB11"/>
<comment type="caution">
    <text evidence="1">The sequence shown here is derived from an EMBL/GenBank/DDBJ whole genome shotgun (WGS) entry which is preliminary data.</text>
</comment>
<evidence type="ECO:0000313" key="1">
    <source>
        <dbReference type="EMBL" id="KAK9169421.1"/>
    </source>
</evidence>
<organism evidence="1 2">
    <name type="scientific">Stephania yunnanensis</name>
    <dbReference type="NCBI Taxonomy" id="152371"/>
    <lineage>
        <taxon>Eukaryota</taxon>
        <taxon>Viridiplantae</taxon>
        <taxon>Streptophyta</taxon>
        <taxon>Embryophyta</taxon>
        <taxon>Tracheophyta</taxon>
        <taxon>Spermatophyta</taxon>
        <taxon>Magnoliopsida</taxon>
        <taxon>Ranunculales</taxon>
        <taxon>Menispermaceae</taxon>
        <taxon>Menispermoideae</taxon>
        <taxon>Cissampelideae</taxon>
        <taxon>Stephania</taxon>
    </lineage>
</organism>
<evidence type="ECO:0000313" key="2">
    <source>
        <dbReference type="Proteomes" id="UP001420932"/>
    </source>
</evidence>